<reference evidence="2" key="1">
    <citation type="journal article" date="2019" name="bioRxiv">
        <title>The Genome of the Zebra Mussel, Dreissena polymorpha: A Resource for Invasive Species Research.</title>
        <authorList>
            <person name="McCartney M.A."/>
            <person name="Auch B."/>
            <person name="Kono T."/>
            <person name="Mallez S."/>
            <person name="Zhang Y."/>
            <person name="Obille A."/>
            <person name="Becker A."/>
            <person name="Abrahante J.E."/>
            <person name="Garbe J."/>
            <person name="Badalamenti J.P."/>
            <person name="Herman A."/>
            <person name="Mangelson H."/>
            <person name="Liachko I."/>
            <person name="Sullivan S."/>
            <person name="Sone E.D."/>
            <person name="Koren S."/>
            <person name="Silverstein K.A.T."/>
            <person name="Beckman K.B."/>
            <person name="Gohl D.M."/>
        </authorList>
    </citation>
    <scope>NUCLEOTIDE SEQUENCE</scope>
    <source>
        <strain evidence="2">Duluth1</strain>
        <tissue evidence="2">Whole animal</tissue>
    </source>
</reference>
<evidence type="ECO:0000313" key="3">
    <source>
        <dbReference type="EMBL" id="KAH3862919.1"/>
    </source>
</evidence>
<sequence length="92" mass="10910">MQMTHHVGRYQPNKVRPIVSKFACYPDKERIRKKSEQLKGTPFGISEQNPKQVMEFRIRLIPIMNKKCACRKHYVPFCAAYEAIYLIFYLEG</sequence>
<keyword evidence="1" id="KW-1133">Transmembrane helix</keyword>
<reference evidence="2" key="2">
    <citation type="submission" date="2020-11" db="EMBL/GenBank/DDBJ databases">
        <authorList>
            <person name="McCartney M.A."/>
            <person name="Auch B."/>
            <person name="Kono T."/>
            <person name="Mallez S."/>
            <person name="Becker A."/>
            <person name="Gohl D.M."/>
            <person name="Silverstein K.A.T."/>
            <person name="Koren S."/>
            <person name="Bechman K.B."/>
            <person name="Herman A."/>
            <person name="Abrahante J.E."/>
            <person name="Garbe J."/>
        </authorList>
    </citation>
    <scope>NUCLEOTIDE SEQUENCE</scope>
    <source>
        <strain evidence="2">Duluth1</strain>
        <tissue evidence="2">Whole animal</tissue>
    </source>
</reference>
<name>A0A9D4GAB7_DREPO</name>
<organism evidence="2 4">
    <name type="scientific">Dreissena polymorpha</name>
    <name type="common">Zebra mussel</name>
    <name type="synonym">Mytilus polymorpha</name>
    <dbReference type="NCBI Taxonomy" id="45954"/>
    <lineage>
        <taxon>Eukaryota</taxon>
        <taxon>Metazoa</taxon>
        <taxon>Spiralia</taxon>
        <taxon>Lophotrochozoa</taxon>
        <taxon>Mollusca</taxon>
        <taxon>Bivalvia</taxon>
        <taxon>Autobranchia</taxon>
        <taxon>Heteroconchia</taxon>
        <taxon>Euheterodonta</taxon>
        <taxon>Imparidentia</taxon>
        <taxon>Neoheterodontei</taxon>
        <taxon>Myida</taxon>
        <taxon>Dreissenoidea</taxon>
        <taxon>Dreissenidae</taxon>
        <taxon>Dreissena</taxon>
    </lineage>
</organism>
<keyword evidence="1" id="KW-0472">Membrane</keyword>
<dbReference type="EMBL" id="JAIWYP010000006">
    <property type="protein sequence ID" value="KAH3813162.1"/>
    <property type="molecule type" value="Genomic_DNA"/>
</dbReference>
<feature type="transmembrane region" description="Helical" evidence="1">
    <location>
        <begin position="74"/>
        <end position="90"/>
    </location>
</feature>
<proteinExistence type="predicted"/>
<evidence type="ECO:0000313" key="4">
    <source>
        <dbReference type="Proteomes" id="UP000828390"/>
    </source>
</evidence>
<dbReference type="EMBL" id="JAIWYP010000002">
    <property type="protein sequence ID" value="KAH3862919.1"/>
    <property type="molecule type" value="Genomic_DNA"/>
</dbReference>
<comment type="caution">
    <text evidence="2">The sequence shown here is derived from an EMBL/GenBank/DDBJ whole genome shotgun (WGS) entry which is preliminary data.</text>
</comment>
<dbReference type="AlphaFoldDB" id="A0A9D4GAB7"/>
<evidence type="ECO:0000256" key="1">
    <source>
        <dbReference type="SAM" id="Phobius"/>
    </source>
</evidence>
<accession>A0A9D4GAB7</accession>
<dbReference type="Proteomes" id="UP000828390">
    <property type="component" value="Unassembled WGS sequence"/>
</dbReference>
<protein>
    <submittedName>
        <fullName evidence="2">Uncharacterized protein</fullName>
    </submittedName>
</protein>
<evidence type="ECO:0000313" key="2">
    <source>
        <dbReference type="EMBL" id="KAH3813162.1"/>
    </source>
</evidence>
<keyword evidence="1" id="KW-0812">Transmembrane</keyword>
<gene>
    <name evidence="3" type="ORF">DPMN_025894</name>
    <name evidence="2" type="ORF">DPMN_141613</name>
</gene>
<keyword evidence="4" id="KW-1185">Reference proteome</keyword>